<dbReference type="PANTHER" id="PTHR22916:SF3">
    <property type="entry name" value="UDP-GLCNAC:BETAGAL BETA-1,3-N-ACETYLGLUCOSAMINYLTRANSFERASE-LIKE PROTEIN 1"/>
    <property type="match status" value="1"/>
</dbReference>
<dbReference type="AlphaFoldDB" id="A0A0S2CGE3"/>
<name>A0A0S2CGE3_CAMJU</name>
<protein>
    <submittedName>
        <fullName evidence="3">Beta-1,3-galactosyltransferase / Beta-1,4-galactosyltransferase</fullName>
    </submittedName>
</protein>
<proteinExistence type="predicted"/>
<accession>A0A0S2CGE3</accession>
<dbReference type="Gene3D" id="3.90.550.10">
    <property type="entry name" value="Spore Coat Polysaccharide Biosynthesis Protein SpsA, Chain A"/>
    <property type="match status" value="2"/>
</dbReference>
<dbReference type="EMBL" id="KT893439">
    <property type="protein sequence ID" value="ALN44188.1"/>
    <property type="molecule type" value="Genomic_DNA"/>
</dbReference>
<feature type="domain" description="Glycosyltransferase 2-like" evidence="2">
    <location>
        <begin position="6"/>
        <end position="85"/>
    </location>
</feature>
<keyword evidence="3" id="KW-0808">Transferase</keyword>
<dbReference type="CDD" id="cd00761">
    <property type="entry name" value="Glyco_tranf_GTA_type"/>
    <property type="match status" value="1"/>
</dbReference>
<dbReference type="InterPro" id="IPR001173">
    <property type="entry name" value="Glyco_trans_2-like"/>
</dbReference>
<evidence type="ECO:0000256" key="1">
    <source>
        <dbReference type="SAM" id="Phobius"/>
    </source>
</evidence>
<evidence type="ECO:0000313" key="3">
    <source>
        <dbReference type="EMBL" id="ALN44188.1"/>
    </source>
</evidence>
<keyword evidence="3" id="KW-0328">Glycosyltransferase</keyword>
<dbReference type="SUPFAM" id="SSF53448">
    <property type="entry name" value="Nucleotide-diphospho-sugar transferases"/>
    <property type="match status" value="1"/>
</dbReference>
<dbReference type="PANTHER" id="PTHR22916">
    <property type="entry name" value="GLYCOSYLTRANSFERASE"/>
    <property type="match status" value="1"/>
</dbReference>
<organism evidence="3">
    <name type="scientific">Campylobacter jejuni subsp. jejuni str. RM3421</name>
    <dbReference type="NCBI Taxonomy" id="1070759"/>
    <lineage>
        <taxon>Bacteria</taxon>
        <taxon>Pseudomonadati</taxon>
        <taxon>Campylobacterota</taxon>
        <taxon>Epsilonproteobacteria</taxon>
        <taxon>Campylobacterales</taxon>
        <taxon>Campylobacteraceae</taxon>
        <taxon>Campylobacter</taxon>
    </lineage>
</organism>
<dbReference type="Pfam" id="PF00535">
    <property type="entry name" value="Glycos_transf_2"/>
    <property type="match status" value="1"/>
</dbReference>
<sequence length="497" mass="59374">MKTVGVVIPIYNVEKYLRECLDSVINQTYKNLQVVLVNDGSTDENSLNIAKEYTLKDERFILFDKENGGQSTARNVGIEFFSKEYDFKNITQELKENFLVEFKLDNEDNPYNIYKIYKSSNFFKNKDELLNFKAPDIDYIIFLDSDDYWELNCIEECVPRMDGVEVVWFDSFLKLEDGLKKEWKSLIELYRYNSYHIISSEAWLQKAIELNLDSFYFTWQGMINFTYLKNIKLKFINYIIHQDHYFGMVLFGKSQNIFTLPLKLYNYRIRNNSTIHYNQDAIVPEYLTLLYSKFNDIFLFKKYHSKASLCLTLFYLLEFVNEQKNILFIKAFLYRSIYMCLDILDIKQDPWNVKEKFLISFRTYLATSNFSFHQFHSKYGTAKQRIQNQLCYKLGQTMIINSKSIIGILFMPIYLLSTFLNYKQDQKIYHQKIKKDPTLKLPPLENYPDYQEALKYKEHLSYKLGKILLESFKTWHKGGLFKFPFLAKGVKKRSFHG</sequence>
<keyword evidence="1" id="KW-0812">Transmembrane</keyword>
<gene>
    <name evidence="3" type="ORF">HS22.09</name>
</gene>
<keyword evidence="1" id="KW-1133">Transmembrane helix</keyword>
<keyword evidence="1" id="KW-0472">Membrane</keyword>
<feature type="transmembrane region" description="Helical" evidence="1">
    <location>
        <begin position="404"/>
        <end position="422"/>
    </location>
</feature>
<dbReference type="InterPro" id="IPR029044">
    <property type="entry name" value="Nucleotide-diphossugar_trans"/>
</dbReference>
<reference evidence="3" key="1">
    <citation type="journal article" date="2015" name="PLoS ONE">
        <title>Updated Campylobacter jejuni Capsule PCR Multiplex Typing System and Its Application to Clinical Isolates from South and Southeast Asia.</title>
        <authorList>
            <person name="Poly F."/>
            <person name="Serichantalergs O."/>
            <person name="Kuroiwa J."/>
            <person name="Pootong P."/>
            <person name="Mason C."/>
            <person name="Guerry P."/>
            <person name="Parker C.T."/>
        </authorList>
    </citation>
    <scope>NUCLEOTIDE SEQUENCE</scope>
    <source>
        <strain evidence="3">RM3421</strain>
    </source>
</reference>
<evidence type="ECO:0000259" key="2">
    <source>
        <dbReference type="Pfam" id="PF00535"/>
    </source>
</evidence>
<dbReference type="GO" id="GO:0016758">
    <property type="term" value="F:hexosyltransferase activity"/>
    <property type="evidence" value="ECO:0007669"/>
    <property type="project" value="UniProtKB-ARBA"/>
</dbReference>